<accession>A0A8R1DI69</accession>
<dbReference type="AlphaFoldDB" id="A0A8R1DI69"/>
<name>A0A8R1DI69_CAEJA</name>
<reference evidence="2" key="2">
    <citation type="submission" date="2022-06" db="UniProtKB">
        <authorList>
            <consortium name="EnsemblMetazoa"/>
        </authorList>
    </citation>
    <scope>IDENTIFICATION</scope>
    <source>
        <strain evidence="2">DF5081</strain>
    </source>
</reference>
<evidence type="ECO:0000313" key="3">
    <source>
        <dbReference type="Proteomes" id="UP000005237"/>
    </source>
</evidence>
<dbReference type="Proteomes" id="UP000005237">
    <property type="component" value="Unassembled WGS sequence"/>
</dbReference>
<proteinExistence type="predicted"/>
<evidence type="ECO:0000256" key="1">
    <source>
        <dbReference type="SAM" id="MobiDB-lite"/>
    </source>
</evidence>
<organism evidence="2 3">
    <name type="scientific">Caenorhabditis japonica</name>
    <dbReference type="NCBI Taxonomy" id="281687"/>
    <lineage>
        <taxon>Eukaryota</taxon>
        <taxon>Metazoa</taxon>
        <taxon>Ecdysozoa</taxon>
        <taxon>Nematoda</taxon>
        <taxon>Chromadorea</taxon>
        <taxon>Rhabditida</taxon>
        <taxon>Rhabditina</taxon>
        <taxon>Rhabditomorpha</taxon>
        <taxon>Rhabditoidea</taxon>
        <taxon>Rhabditidae</taxon>
        <taxon>Peloderinae</taxon>
        <taxon>Caenorhabditis</taxon>
    </lineage>
</organism>
<feature type="region of interest" description="Disordered" evidence="1">
    <location>
        <begin position="217"/>
        <end position="238"/>
    </location>
</feature>
<sequence length="238" mass="26875">MDSAHSIYTILPPPANSPPTVLRYSEGLLSIKLLASPMLSYPKYLQTSKRSKALFRYGTLRPDAENTIYLNNNEYLGRLDLIHLRSIKSQNPESLVQIDENSKLCLDPSFVQTVVNSNLKDFKTYGRPRFCPLNSGFELGNFRFSRFYKSSILGINNPSFYCTGPVAKVSDRCTRYIGNLLLITDDDFCRRMTNNTKRMELGLNSDWDCRPYMTDQTIPIGEGTPSASDDQDGNGTPN</sequence>
<dbReference type="EnsemblMetazoa" id="CJA03505b.1">
    <property type="protein sequence ID" value="CJA03505b.1"/>
    <property type="gene ID" value="WBGene00122709"/>
</dbReference>
<feature type="compositionally biased region" description="Polar residues" evidence="1">
    <location>
        <begin position="225"/>
        <end position="238"/>
    </location>
</feature>
<protein>
    <recommendedName>
        <fullName evidence="4">Receptor L-domain domain-containing protein</fullName>
    </recommendedName>
</protein>
<reference evidence="3" key="1">
    <citation type="submission" date="2010-08" db="EMBL/GenBank/DDBJ databases">
        <authorList>
            <consortium name="Caenorhabditis japonica Sequencing Consortium"/>
            <person name="Wilson R.K."/>
        </authorList>
    </citation>
    <scope>NUCLEOTIDE SEQUENCE [LARGE SCALE GENOMIC DNA]</scope>
    <source>
        <strain evidence="3">DF5081</strain>
    </source>
</reference>
<evidence type="ECO:0000313" key="2">
    <source>
        <dbReference type="EnsemblMetazoa" id="CJA03505b.1"/>
    </source>
</evidence>
<keyword evidence="3" id="KW-1185">Reference proteome</keyword>
<evidence type="ECO:0008006" key="4">
    <source>
        <dbReference type="Google" id="ProtNLM"/>
    </source>
</evidence>